<keyword evidence="4" id="KW-1185">Reference proteome</keyword>
<evidence type="ECO:0000256" key="1">
    <source>
        <dbReference type="SAM" id="Coils"/>
    </source>
</evidence>
<evidence type="ECO:0000313" key="3">
    <source>
        <dbReference type="EMBL" id="KTD03688.1"/>
    </source>
</evidence>
<dbReference type="EMBL" id="LNYC01000010">
    <property type="protein sequence ID" value="KTD03688.1"/>
    <property type="molecule type" value="Genomic_DNA"/>
</dbReference>
<dbReference type="RefSeq" id="WP_338011249.1">
    <property type="nucleotide sequence ID" value="NZ_CAAAHN010000018.1"/>
</dbReference>
<feature type="coiled-coil region" evidence="1">
    <location>
        <begin position="150"/>
        <end position="231"/>
    </location>
</feature>
<dbReference type="AlphaFoldDB" id="A0A0W0U6Y9"/>
<dbReference type="InterPro" id="IPR014147">
    <property type="entry name" value="T4SS_TrbJ"/>
</dbReference>
<dbReference type="Proteomes" id="UP000054785">
    <property type="component" value="Unassembled WGS sequence"/>
</dbReference>
<comment type="caution">
    <text evidence="3">The sequence shown here is derived from an EMBL/GenBank/DDBJ whole genome shotgun (WGS) entry which is preliminary data.</text>
</comment>
<organism evidence="3 4">
    <name type="scientific">Legionella geestiana</name>
    <dbReference type="NCBI Taxonomy" id="45065"/>
    <lineage>
        <taxon>Bacteria</taxon>
        <taxon>Pseudomonadati</taxon>
        <taxon>Pseudomonadota</taxon>
        <taxon>Gammaproteobacteria</taxon>
        <taxon>Legionellales</taxon>
        <taxon>Legionellaceae</taxon>
        <taxon>Legionella</taxon>
    </lineage>
</organism>
<accession>A0A0W0U6Y9</accession>
<keyword evidence="1" id="KW-0175">Coiled coil</keyword>
<evidence type="ECO:0000313" key="4">
    <source>
        <dbReference type="Proteomes" id="UP000054785"/>
    </source>
</evidence>
<gene>
    <name evidence="3" type="primary">trbJ_2</name>
    <name evidence="3" type="ORF">Lgee_0501</name>
</gene>
<dbReference type="STRING" id="45065.Lgee_0501"/>
<dbReference type="SUPFAM" id="SSF101082">
    <property type="entry name" value="Typo IV secretion system protein TraC"/>
    <property type="match status" value="1"/>
</dbReference>
<sequence>MNMNPKTGFTLTFSLLLASGVFAAGTPVFDYANLIQNIRILQTETEQYRQQLLQYKALIANTSSLGRFNWDDASGTITQLLNTTDTISAYKSQAGSLQRYLDTYQSSSYYQNHPCMRGACTPEQRRALEQSRLDASNAEKKTRDAMMHGLDAQQQTLARDASRIRTLQQQAADAEGQKQAIQAATQLASSQANQLLQIRSLMVASQAAEVTREAERANREAMEAAADARLRAGTFHKSSGKSW</sequence>
<dbReference type="PATRIC" id="fig|45065.4.peg.537"/>
<reference evidence="3 4" key="1">
    <citation type="submission" date="2015-11" db="EMBL/GenBank/DDBJ databases">
        <title>Genomic analysis of 38 Legionella species identifies large and diverse effector repertoires.</title>
        <authorList>
            <person name="Burstein D."/>
            <person name="Amaro F."/>
            <person name="Zusman T."/>
            <person name="Lifshitz Z."/>
            <person name="Cohen O."/>
            <person name="Gilbert J.A."/>
            <person name="Pupko T."/>
            <person name="Shuman H.A."/>
            <person name="Segal G."/>
        </authorList>
    </citation>
    <scope>NUCLEOTIDE SEQUENCE [LARGE SCALE GENOMIC DNA]</scope>
    <source>
        <strain evidence="3 4">ATCC 49504</strain>
    </source>
</reference>
<dbReference type="NCBIfam" id="TIGR02780">
    <property type="entry name" value="TrbJ_Ti"/>
    <property type="match status" value="1"/>
</dbReference>
<keyword evidence="2" id="KW-0732">Signal</keyword>
<feature type="chain" id="PRO_5006913730" evidence="2">
    <location>
        <begin position="24"/>
        <end position="243"/>
    </location>
</feature>
<proteinExistence type="predicted"/>
<evidence type="ECO:0000256" key="2">
    <source>
        <dbReference type="SAM" id="SignalP"/>
    </source>
</evidence>
<name>A0A0W0U6Y9_9GAMM</name>
<protein>
    <submittedName>
        <fullName evidence="3">Conjugal transfer protein TrbJ</fullName>
    </submittedName>
</protein>
<feature type="coiled-coil region" evidence="1">
    <location>
        <begin position="31"/>
        <end position="58"/>
    </location>
</feature>
<feature type="signal peptide" evidence="2">
    <location>
        <begin position="1"/>
        <end position="23"/>
    </location>
</feature>